<organism evidence="5 6">
    <name type="scientific">Ktedonobacter racemifer DSM 44963</name>
    <dbReference type="NCBI Taxonomy" id="485913"/>
    <lineage>
        <taxon>Bacteria</taxon>
        <taxon>Bacillati</taxon>
        <taxon>Chloroflexota</taxon>
        <taxon>Ktedonobacteria</taxon>
        <taxon>Ktedonobacterales</taxon>
        <taxon>Ktedonobacteraceae</taxon>
        <taxon>Ktedonobacter</taxon>
    </lineage>
</organism>
<gene>
    <name evidence="5" type="ORF">Krac_11645</name>
</gene>
<keyword evidence="3" id="KW-1133">Transmembrane helix</keyword>
<keyword evidence="3" id="KW-0812">Transmembrane</keyword>
<evidence type="ECO:0000256" key="3">
    <source>
        <dbReference type="SAM" id="Phobius"/>
    </source>
</evidence>
<keyword evidence="6" id="KW-1185">Reference proteome</keyword>
<evidence type="ECO:0000313" key="5">
    <source>
        <dbReference type="EMBL" id="EFH90048.1"/>
    </source>
</evidence>
<reference evidence="5 6" key="1">
    <citation type="journal article" date="2011" name="Stand. Genomic Sci.">
        <title>Non-contiguous finished genome sequence and contextual data of the filamentous soil bacterium Ktedonobacter racemifer type strain (SOSP1-21).</title>
        <authorList>
            <person name="Chang Y.J."/>
            <person name="Land M."/>
            <person name="Hauser L."/>
            <person name="Chertkov O."/>
            <person name="Del Rio T.G."/>
            <person name="Nolan M."/>
            <person name="Copeland A."/>
            <person name="Tice H."/>
            <person name="Cheng J.F."/>
            <person name="Lucas S."/>
            <person name="Han C."/>
            <person name="Goodwin L."/>
            <person name="Pitluck S."/>
            <person name="Ivanova N."/>
            <person name="Ovchinikova G."/>
            <person name="Pati A."/>
            <person name="Chen A."/>
            <person name="Palaniappan K."/>
            <person name="Mavromatis K."/>
            <person name="Liolios K."/>
            <person name="Brettin T."/>
            <person name="Fiebig A."/>
            <person name="Rohde M."/>
            <person name="Abt B."/>
            <person name="Goker M."/>
            <person name="Detter J.C."/>
            <person name="Woyke T."/>
            <person name="Bristow J."/>
            <person name="Eisen J.A."/>
            <person name="Markowitz V."/>
            <person name="Hugenholtz P."/>
            <person name="Kyrpides N.C."/>
            <person name="Klenk H.P."/>
            <person name="Lapidus A."/>
        </authorList>
    </citation>
    <scope>NUCLEOTIDE SEQUENCE [LARGE SCALE GENOMIC DNA]</scope>
    <source>
        <strain evidence="6">DSM 44963</strain>
    </source>
</reference>
<dbReference type="eggNOG" id="ENOG5033CZR">
    <property type="taxonomic scope" value="Bacteria"/>
</dbReference>
<proteinExistence type="predicted"/>
<keyword evidence="3" id="KW-0472">Membrane</keyword>
<comment type="caution">
    <text evidence="5">The sequence shown here is derived from an EMBL/GenBank/DDBJ whole genome shotgun (WGS) entry which is preliminary data.</text>
</comment>
<dbReference type="OrthoDB" id="137093at2"/>
<dbReference type="AlphaFoldDB" id="D6TCZ7"/>
<accession>D6TCZ7</accession>
<dbReference type="STRING" id="485913.Krac_11645"/>
<feature type="domain" description="Baseplate protein J-like barrel" evidence="4">
    <location>
        <begin position="181"/>
        <end position="247"/>
    </location>
</feature>
<feature type="region of interest" description="Disordered" evidence="2">
    <location>
        <begin position="52"/>
        <end position="84"/>
    </location>
</feature>
<feature type="coiled-coil region" evidence="1">
    <location>
        <begin position="2"/>
        <end position="29"/>
    </location>
</feature>
<name>D6TCZ7_KTERA</name>
<dbReference type="InParanoid" id="D6TCZ7"/>
<evidence type="ECO:0000256" key="2">
    <source>
        <dbReference type="SAM" id="MobiDB-lite"/>
    </source>
</evidence>
<evidence type="ECO:0000256" key="1">
    <source>
        <dbReference type="SAM" id="Coils"/>
    </source>
</evidence>
<dbReference type="RefSeq" id="WP_007907077.1">
    <property type="nucleotide sequence ID" value="NZ_ADVG01000001.1"/>
</dbReference>
<keyword evidence="1" id="KW-0175">Coiled coil</keyword>
<dbReference type="Pfam" id="PF04865">
    <property type="entry name" value="Baseplate_J"/>
    <property type="match status" value="1"/>
</dbReference>
<dbReference type="Proteomes" id="UP000004508">
    <property type="component" value="Unassembled WGS sequence"/>
</dbReference>
<dbReference type="InterPro" id="IPR006949">
    <property type="entry name" value="Barrel_Baseplate_J-like"/>
</dbReference>
<evidence type="ECO:0000313" key="6">
    <source>
        <dbReference type="Proteomes" id="UP000004508"/>
    </source>
</evidence>
<feature type="transmembrane region" description="Helical" evidence="3">
    <location>
        <begin position="94"/>
        <end position="115"/>
    </location>
</feature>
<evidence type="ECO:0000259" key="4">
    <source>
        <dbReference type="Pfam" id="PF04865"/>
    </source>
</evidence>
<sequence length="453" mass="48892">MQDNIRNDLEQMLRELDQEQQQARTINGIPHIEANQEYDRERRLYDIEIHIYPKEGPEPEEPANTVESSLPIGQEPQPRGRKSLQWVRKRTRPLGLMACACALLIGYLLFAFPLWTATTTVTIVPVTRTIESRLIVTIGNADPADRQIPGRFLPTITMSQARTGATTGKTHQDAQAAHGSITFYNSATYAQMIPAGTLVTAANGIQAATDQDVTIGAASYPTFGQASVSAHAIVAGPAGNLKAGAIYGPCCRVNISAVNGAFRGGLDARDYQTVTQRDIDIVAEVLKTGLDQGTEAALQAQVQGSETLATPLHCQQRADPDHRPGEEATTIHVTLNETCTGIAYQTQPLHALLTQAINVQAVRQLGAGYAPNGDTQVTAKAQGTNRIQAIGTSRWVYQFTQAQQEQIKGTIAGKSQAQTKTLLLAQPGVQSVSFSGNTTLPDKQGIRFVIVTF</sequence>
<dbReference type="EMBL" id="ADVG01000001">
    <property type="protein sequence ID" value="EFH90048.1"/>
    <property type="molecule type" value="Genomic_DNA"/>
</dbReference>
<protein>
    <recommendedName>
        <fullName evidence="4">Baseplate protein J-like barrel domain-containing protein</fullName>
    </recommendedName>
</protein>